<name>A0ACC2IG77_9PLEO</name>
<evidence type="ECO:0000313" key="2">
    <source>
        <dbReference type="Proteomes" id="UP001153331"/>
    </source>
</evidence>
<reference evidence="1" key="1">
    <citation type="submission" date="2022-11" db="EMBL/GenBank/DDBJ databases">
        <title>Genome Sequence of Boeremia exigua.</title>
        <authorList>
            <person name="Buettner E."/>
        </authorList>
    </citation>
    <scope>NUCLEOTIDE SEQUENCE</scope>
    <source>
        <strain evidence="1">CU02</strain>
    </source>
</reference>
<accession>A0ACC2IG77</accession>
<dbReference type="EMBL" id="JAPHNI010000209">
    <property type="protein sequence ID" value="KAJ8114161.1"/>
    <property type="molecule type" value="Genomic_DNA"/>
</dbReference>
<proteinExistence type="predicted"/>
<protein>
    <submittedName>
        <fullName evidence="1">Uncharacterized protein</fullName>
    </submittedName>
</protein>
<dbReference type="Proteomes" id="UP001153331">
    <property type="component" value="Unassembled WGS sequence"/>
</dbReference>
<sequence length="286" mass="31894">MQDSSISTGRFTSPLPSPKPSIATREASPSSLPHSIGAPVSWSDSVQSKGISRCSLEYQVRSKTAHPIIANLRDNQVQTILLRCQVLQRTINIFAHRPWTANGHKMRFRYAERMQDLAHKARQLAAGLKDPGLQIRCEFWAGCASAAADDLSVAMYHFETVRGHDFGLLPQERRNFDLVLLAMERLRDAGNIDSISYHDFSEALDPVLSVRDVFTTSEKRYIKYGTKAVVDAPWSRLKATSTTDQNFDGPSGPPHQEDEALAPFSRCEEEEVNGDKEVAQYGSCQL</sequence>
<organism evidence="1 2">
    <name type="scientific">Boeremia exigua</name>
    <dbReference type="NCBI Taxonomy" id="749465"/>
    <lineage>
        <taxon>Eukaryota</taxon>
        <taxon>Fungi</taxon>
        <taxon>Dikarya</taxon>
        <taxon>Ascomycota</taxon>
        <taxon>Pezizomycotina</taxon>
        <taxon>Dothideomycetes</taxon>
        <taxon>Pleosporomycetidae</taxon>
        <taxon>Pleosporales</taxon>
        <taxon>Pleosporineae</taxon>
        <taxon>Didymellaceae</taxon>
        <taxon>Boeremia</taxon>
    </lineage>
</organism>
<keyword evidence="2" id="KW-1185">Reference proteome</keyword>
<evidence type="ECO:0000313" key="1">
    <source>
        <dbReference type="EMBL" id="KAJ8114161.1"/>
    </source>
</evidence>
<gene>
    <name evidence="1" type="ORF">OPT61_g3884</name>
</gene>
<comment type="caution">
    <text evidence="1">The sequence shown here is derived from an EMBL/GenBank/DDBJ whole genome shotgun (WGS) entry which is preliminary data.</text>
</comment>